<dbReference type="Proteomes" id="UP001175226">
    <property type="component" value="Unassembled WGS sequence"/>
</dbReference>
<keyword evidence="3" id="KW-1185">Reference proteome</keyword>
<keyword evidence="1" id="KW-0732">Signal</keyword>
<sequence length="84" mass="8943">MGGLDACADWCLHFVFMGLTTAVACSESPFLVNGSSLDAGEGSVLAFPVFLDGHHAPAGCRTIFKMVLDIDKARGLDGYERHPE</sequence>
<dbReference type="AlphaFoldDB" id="A0AA39JNP7"/>
<proteinExistence type="predicted"/>
<feature type="chain" id="PRO_5041427118" description="Secreted protein" evidence="1">
    <location>
        <begin position="27"/>
        <end position="84"/>
    </location>
</feature>
<accession>A0AA39JNP7</accession>
<organism evidence="2 3">
    <name type="scientific">Armillaria borealis</name>
    <dbReference type="NCBI Taxonomy" id="47425"/>
    <lineage>
        <taxon>Eukaryota</taxon>
        <taxon>Fungi</taxon>
        <taxon>Dikarya</taxon>
        <taxon>Basidiomycota</taxon>
        <taxon>Agaricomycotina</taxon>
        <taxon>Agaricomycetes</taxon>
        <taxon>Agaricomycetidae</taxon>
        <taxon>Agaricales</taxon>
        <taxon>Marasmiineae</taxon>
        <taxon>Physalacriaceae</taxon>
        <taxon>Armillaria</taxon>
    </lineage>
</organism>
<evidence type="ECO:0008006" key="4">
    <source>
        <dbReference type="Google" id="ProtNLM"/>
    </source>
</evidence>
<comment type="caution">
    <text evidence="2">The sequence shown here is derived from an EMBL/GenBank/DDBJ whole genome shotgun (WGS) entry which is preliminary data.</text>
</comment>
<name>A0AA39JNP7_9AGAR</name>
<reference evidence="2" key="1">
    <citation type="submission" date="2023-06" db="EMBL/GenBank/DDBJ databases">
        <authorList>
            <consortium name="Lawrence Berkeley National Laboratory"/>
            <person name="Ahrendt S."/>
            <person name="Sahu N."/>
            <person name="Indic B."/>
            <person name="Wong-Bajracharya J."/>
            <person name="Merenyi Z."/>
            <person name="Ke H.-M."/>
            <person name="Monk M."/>
            <person name="Kocsube S."/>
            <person name="Drula E."/>
            <person name="Lipzen A."/>
            <person name="Balint B."/>
            <person name="Henrissat B."/>
            <person name="Andreopoulos B."/>
            <person name="Martin F.M."/>
            <person name="Harder C.B."/>
            <person name="Rigling D."/>
            <person name="Ford K.L."/>
            <person name="Foster G.D."/>
            <person name="Pangilinan J."/>
            <person name="Papanicolaou A."/>
            <person name="Barry K."/>
            <person name="LaButti K."/>
            <person name="Viragh M."/>
            <person name="Koriabine M."/>
            <person name="Yan M."/>
            <person name="Riley R."/>
            <person name="Champramary S."/>
            <person name="Plett K.L."/>
            <person name="Tsai I.J."/>
            <person name="Slot J."/>
            <person name="Sipos G."/>
            <person name="Plett J."/>
            <person name="Nagy L.G."/>
            <person name="Grigoriev I.V."/>
        </authorList>
    </citation>
    <scope>NUCLEOTIDE SEQUENCE</scope>
    <source>
        <strain evidence="2">FPL87.14</strain>
    </source>
</reference>
<evidence type="ECO:0000256" key="1">
    <source>
        <dbReference type="SAM" id="SignalP"/>
    </source>
</evidence>
<dbReference type="EMBL" id="JAUEPT010000021">
    <property type="protein sequence ID" value="KAK0443788.1"/>
    <property type="molecule type" value="Genomic_DNA"/>
</dbReference>
<gene>
    <name evidence="2" type="ORF">EV421DRAFT_1803326</name>
</gene>
<evidence type="ECO:0000313" key="3">
    <source>
        <dbReference type="Proteomes" id="UP001175226"/>
    </source>
</evidence>
<feature type="signal peptide" evidence="1">
    <location>
        <begin position="1"/>
        <end position="26"/>
    </location>
</feature>
<evidence type="ECO:0000313" key="2">
    <source>
        <dbReference type="EMBL" id="KAK0443788.1"/>
    </source>
</evidence>
<protein>
    <recommendedName>
        <fullName evidence="4">Secreted protein</fullName>
    </recommendedName>
</protein>